<dbReference type="Proteomes" id="UP000748531">
    <property type="component" value="Unassembled WGS sequence"/>
</dbReference>
<protein>
    <submittedName>
        <fullName evidence="1">Uncharacterized protein</fullName>
    </submittedName>
</protein>
<evidence type="ECO:0000313" key="2">
    <source>
        <dbReference type="Proteomes" id="UP000748531"/>
    </source>
</evidence>
<keyword evidence="2" id="KW-1185">Reference proteome</keyword>
<reference evidence="1" key="1">
    <citation type="submission" date="2019-05" db="EMBL/GenBank/DDBJ databases">
        <title>Annotation for the trematode Paragonimus heterotremus.</title>
        <authorList>
            <person name="Choi Y.-J."/>
        </authorList>
    </citation>
    <scope>NUCLEOTIDE SEQUENCE</scope>
    <source>
        <strain evidence="1">LC</strain>
    </source>
</reference>
<sequence length="66" mass="7527">MLLWAPHQLSEFYLENVRRLSSVAKLILVPQTCPLNMGLCRPMRAAELGVLRAKWIFSFPSKQNGV</sequence>
<accession>A0A8J4SN73</accession>
<name>A0A8J4SN73_9TREM</name>
<organism evidence="1 2">
    <name type="scientific">Paragonimus heterotremus</name>
    <dbReference type="NCBI Taxonomy" id="100268"/>
    <lineage>
        <taxon>Eukaryota</taxon>
        <taxon>Metazoa</taxon>
        <taxon>Spiralia</taxon>
        <taxon>Lophotrochozoa</taxon>
        <taxon>Platyhelminthes</taxon>
        <taxon>Trematoda</taxon>
        <taxon>Digenea</taxon>
        <taxon>Plagiorchiida</taxon>
        <taxon>Troglotremata</taxon>
        <taxon>Troglotrematidae</taxon>
        <taxon>Paragonimus</taxon>
    </lineage>
</organism>
<proteinExistence type="predicted"/>
<comment type="caution">
    <text evidence="1">The sequence shown here is derived from an EMBL/GenBank/DDBJ whole genome shotgun (WGS) entry which is preliminary data.</text>
</comment>
<evidence type="ECO:0000313" key="1">
    <source>
        <dbReference type="EMBL" id="KAF5399542.1"/>
    </source>
</evidence>
<dbReference type="AlphaFoldDB" id="A0A8J4SN73"/>
<gene>
    <name evidence="1" type="ORF">PHET_07195</name>
</gene>
<dbReference type="EMBL" id="LUCH01003956">
    <property type="protein sequence ID" value="KAF5399542.1"/>
    <property type="molecule type" value="Genomic_DNA"/>
</dbReference>